<gene>
    <name evidence="3" type="ORF">D0X99_00985</name>
</gene>
<dbReference type="InterPro" id="IPR000601">
    <property type="entry name" value="PKD_dom"/>
</dbReference>
<dbReference type="Gene3D" id="2.60.40.740">
    <property type="match status" value="4"/>
</dbReference>
<reference evidence="3 4" key="1">
    <citation type="submission" date="2018-09" db="EMBL/GenBank/DDBJ databases">
        <authorList>
            <person name="Wang X."/>
            <person name="Du Z."/>
        </authorList>
    </citation>
    <scope>NUCLEOTIDE SEQUENCE [LARGE SCALE GENOMIC DNA]</scope>
    <source>
        <strain evidence="3 4">N3</strain>
    </source>
</reference>
<keyword evidence="4" id="KW-1185">Reference proteome</keyword>
<sequence>MKEVKKNSALLILLLSFSMAINFSALAQFAFNLPTRANDRVYSIDAIAVTVGGKLALCSSTEKGSIILDVTGGVPPYKFRWNTNETTQNRTNLYAGTYTVKITDAVGAEHTERIIIQPPYPLILNPLEKRDASCGADGYAKITIKTAHSSREPYRINWSNGLKDVWEANNLTPGTYTVIVADKFNCDVTVSFEIKSGVGGINLNESLENPSCGSPNSGRILLNVSGGQAPYTFKWSNGSTSKDLAGVNAGTYQVLVTDTKGCTYQASYILAAPGAVQLDSKVSQPTCQGSTNGEIEVIAKGGKAPFTYLWSNGQTSSKLSGLPAGNYTVKVTDASGCISEQQFSLQNQSNLTLQVLETRPVSCSGEADGGISLGISGAKGNYQITWSDGVKGLLQRKDLKAGTYILTATDESGCSASKTVTVEETTKIQARIETALDVDCAVGKVTGVAWVSIQGGKEPYTITWNTGSTNTREINFTNSGTLKVTVKDALGCSVETEAKVDFPNQNTQGSRLDFQYRKLSITSEPEVMVEEEILFESEISPEFIAWEWEFGDGNKSTEKDPVHVFGKSGVYEVKLTGFDLYGCSTVEKNTVQVNTPTELVVIPNAFSPNGDGLNDTFIPKLRAISSFHMEVFNTWGEKLYTTTSLESKGWDGTYRGQLVPAGNFLYKISYTTMEGQIVNRTGGITLIR</sequence>
<dbReference type="PROSITE" id="PS50093">
    <property type="entry name" value="PKD"/>
    <property type="match status" value="1"/>
</dbReference>
<evidence type="ECO:0000313" key="4">
    <source>
        <dbReference type="Proteomes" id="UP000283522"/>
    </source>
</evidence>
<dbReference type="RefSeq" id="WP_119475781.1">
    <property type="nucleotide sequence ID" value="NZ_QXML01000001.1"/>
</dbReference>
<dbReference type="SUPFAM" id="SSF49299">
    <property type="entry name" value="PKD domain"/>
    <property type="match status" value="1"/>
</dbReference>
<keyword evidence="1" id="KW-0732">Signal</keyword>
<protein>
    <submittedName>
        <fullName evidence="3">PKD domain-containing protein</fullName>
    </submittedName>
</protein>
<evidence type="ECO:0000259" key="2">
    <source>
        <dbReference type="PROSITE" id="PS50093"/>
    </source>
</evidence>
<dbReference type="Pfam" id="PF13585">
    <property type="entry name" value="CHU_C"/>
    <property type="match status" value="1"/>
</dbReference>
<organism evidence="3 4">
    <name type="scientific">Algoriphagus lacus</name>
    <dbReference type="NCBI Taxonomy" id="2056311"/>
    <lineage>
        <taxon>Bacteria</taxon>
        <taxon>Pseudomonadati</taxon>
        <taxon>Bacteroidota</taxon>
        <taxon>Cytophagia</taxon>
        <taxon>Cytophagales</taxon>
        <taxon>Cyclobacteriaceae</taxon>
        <taxon>Algoriphagus</taxon>
    </lineage>
</organism>
<feature type="signal peptide" evidence="1">
    <location>
        <begin position="1"/>
        <end position="27"/>
    </location>
</feature>
<dbReference type="Gene3D" id="2.60.40.10">
    <property type="entry name" value="Immunoglobulins"/>
    <property type="match status" value="1"/>
</dbReference>
<dbReference type="SMART" id="SM00089">
    <property type="entry name" value="PKD"/>
    <property type="match status" value="1"/>
</dbReference>
<evidence type="ECO:0000256" key="1">
    <source>
        <dbReference type="SAM" id="SignalP"/>
    </source>
</evidence>
<comment type="caution">
    <text evidence="3">The sequence shown here is derived from an EMBL/GenBank/DDBJ whole genome shotgun (WGS) entry which is preliminary data.</text>
</comment>
<dbReference type="NCBIfam" id="TIGR04131">
    <property type="entry name" value="Bac_Flav_CTERM"/>
    <property type="match status" value="1"/>
</dbReference>
<feature type="domain" description="PKD" evidence="2">
    <location>
        <begin position="516"/>
        <end position="600"/>
    </location>
</feature>
<dbReference type="Pfam" id="PF18911">
    <property type="entry name" value="PKD_4"/>
    <property type="match status" value="1"/>
</dbReference>
<feature type="chain" id="PRO_5019079332" evidence="1">
    <location>
        <begin position="28"/>
        <end position="688"/>
    </location>
</feature>
<dbReference type="Pfam" id="PF13573">
    <property type="entry name" value="SprB"/>
    <property type="match status" value="4"/>
</dbReference>
<accession>A0A418PW76</accession>
<dbReference type="InterPro" id="IPR035986">
    <property type="entry name" value="PKD_dom_sf"/>
</dbReference>
<evidence type="ECO:0000313" key="3">
    <source>
        <dbReference type="EMBL" id="RIW18302.1"/>
    </source>
</evidence>
<dbReference type="InterPro" id="IPR026341">
    <property type="entry name" value="T9SS_type_B"/>
</dbReference>
<dbReference type="InterPro" id="IPR025667">
    <property type="entry name" value="SprB_repeat"/>
</dbReference>
<dbReference type="EMBL" id="QXML01000001">
    <property type="protein sequence ID" value="RIW18302.1"/>
    <property type="molecule type" value="Genomic_DNA"/>
</dbReference>
<dbReference type="Proteomes" id="UP000283522">
    <property type="component" value="Unassembled WGS sequence"/>
</dbReference>
<dbReference type="CDD" id="cd00146">
    <property type="entry name" value="PKD"/>
    <property type="match status" value="1"/>
</dbReference>
<dbReference type="AlphaFoldDB" id="A0A418PW76"/>
<dbReference type="InterPro" id="IPR022409">
    <property type="entry name" value="PKD/Chitinase_dom"/>
</dbReference>
<name>A0A418PW76_9BACT</name>
<dbReference type="OrthoDB" id="7794186at2"/>
<proteinExistence type="predicted"/>
<dbReference type="InterPro" id="IPR013783">
    <property type="entry name" value="Ig-like_fold"/>
</dbReference>